<dbReference type="PANTHER" id="PTHR33507:SF3">
    <property type="entry name" value="INNER MEMBRANE PROTEIN YBBJ"/>
    <property type="match status" value="1"/>
</dbReference>
<dbReference type="InterPro" id="IPR052165">
    <property type="entry name" value="Membrane_assoc_protease"/>
</dbReference>
<keyword evidence="4 5" id="KW-0472">Membrane</keyword>
<feature type="domain" description="NfeD-like C-terminal" evidence="6">
    <location>
        <begin position="89"/>
        <end position="148"/>
    </location>
</feature>
<reference evidence="7 8" key="1">
    <citation type="submission" date="2019-09" db="EMBL/GenBank/DDBJ databases">
        <title>Distinct polysaccharide growth profiles of human intestinal Prevotella copri isolates.</title>
        <authorList>
            <person name="Fehlner-Peach H."/>
            <person name="Magnabosco C."/>
            <person name="Raghavan V."/>
            <person name="Scher J.U."/>
            <person name="Tett A."/>
            <person name="Cox L.M."/>
            <person name="Gottsegen C."/>
            <person name="Watters A."/>
            <person name="Wiltshire- Gordon J.D."/>
            <person name="Segata N."/>
            <person name="Bonneau R."/>
            <person name="Littman D.R."/>
        </authorList>
    </citation>
    <scope>NUCLEOTIDE SEQUENCE [LARGE SCALE GENOMIC DNA]</scope>
    <source>
        <strain evidence="8">iAQ1173</strain>
    </source>
</reference>
<dbReference type="RefSeq" id="WP_158463679.1">
    <property type="nucleotide sequence ID" value="NZ_VZAD01000064.1"/>
</dbReference>
<feature type="transmembrane region" description="Helical" evidence="5">
    <location>
        <begin position="6"/>
        <end position="23"/>
    </location>
</feature>
<dbReference type="InterPro" id="IPR012340">
    <property type="entry name" value="NA-bd_OB-fold"/>
</dbReference>
<feature type="transmembrane region" description="Helical" evidence="5">
    <location>
        <begin position="30"/>
        <end position="47"/>
    </location>
</feature>
<dbReference type="InterPro" id="IPR002810">
    <property type="entry name" value="NfeD-like_C"/>
</dbReference>
<name>A0A6A7WBZ4_9BACT</name>
<evidence type="ECO:0000259" key="6">
    <source>
        <dbReference type="Pfam" id="PF01957"/>
    </source>
</evidence>
<dbReference type="Proteomes" id="UP000384372">
    <property type="component" value="Unassembled WGS sequence"/>
</dbReference>
<comment type="subcellular location">
    <subcellularLocation>
        <location evidence="1">Membrane</location>
        <topology evidence="1">Multi-pass membrane protein</topology>
    </subcellularLocation>
</comment>
<dbReference type="GO" id="GO:0005886">
    <property type="term" value="C:plasma membrane"/>
    <property type="evidence" value="ECO:0007669"/>
    <property type="project" value="TreeGrafter"/>
</dbReference>
<dbReference type="SUPFAM" id="SSF141322">
    <property type="entry name" value="NfeD domain-like"/>
    <property type="match status" value="1"/>
</dbReference>
<evidence type="ECO:0000256" key="5">
    <source>
        <dbReference type="SAM" id="Phobius"/>
    </source>
</evidence>
<evidence type="ECO:0000256" key="3">
    <source>
        <dbReference type="ARBA" id="ARBA00022989"/>
    </source>
</evidence>
<evidence type="ECO:0000313" key="8">
    <source>
        <dbReference type="Proteomes" id="UP000384372"/>
    </source>
</evidence>
<dbReference type="AlphaFoldDB" id="A0A6A7WBZ4"/>
<dbReference type="EMBL" id="VZAD01000064">
    <property type="protein sequence ID" value="MQP12004.1"/>
    <property type="molecule type" value="Genomic_DNA"/>
</dbReference>
<dbReference type="OrthoDB" id="1119931at2"/>
<dbReference type="PANTHER" id="PTHR33507">
    <property type="entry name" value="INNER MEMBRANE PROTEIN YBBJ"/>
    <property type="match status" value="1"/>
</dbReference>
<keyword evidence="8" id="KW-1185">Reference proteome</keyword>
<evidence type="ECO:0000256" key="2">
    <source>
        <dbReference type="ARBA" id="ARBA00022692"/>
    </source>
</evidence>
<evidence type="ECO:0000256" key="4">
    <source>
        <dbReference type="ARBA" id="ARBA00023136"/>
    </source>
</evidence>
<comment type="caution">
    <text evidence="7">The sequence shown here is derived from an EMBL/GenBank/DDBJ whole genome shotgun (WGS) entry which is preliminary data.</text>
</comment>
<accession>A0A6A7WBZ4</accession>
<dbReference type="Gene3D" id="2.40.50.140">
    <property type="entry name" value="Nucleic acid-binding proteins"/>
    <property type="match status" value="1"/>
</dbReference>
<organism evidence="7 8">
    <name type="scientific">Segatella copri</name>
    <dbReference type="NCBI Taxonomy" id="165179"/>
    <lineage>
        <taxon>Bacteria</taxon>
        <taxon>Pseudomonadati</taxon>
        <taxon>Bacteroidota</taxon>
        <taxon>Bacteroidia</taxon>
        <taxon>Bacteroidales</taxon>
        <taxon>Prevotellaceae</taxon>
        <taxon>Segatella</taxon>
    </lineage>
</organism>
<evidence type="ECO:0000313" key="7">
    <source>
        <dbReference type="EMBL" id="MQP12004.1"/>
    </source>
</evidence>
<dbReference type="Pfam" id="PF01957">
    <property type="entry name" value="NfeD"/>
    <property type="match status" value="1"/>
</dbReference>
<keyword evidence="3 5" id="KW-1133">Transmembrane helix</keyword>
<keyword evidence="2 5" id="KW-0812">Transmembrane</keyword>
<protein>
    <submittedName>
        <fullName evidence="7">NfeD family protein</fullName>
    </submittedName>
</protein>
<gene>
    <name evidence="7" type="ORF">F7D20_08575</name>
</gene>
<sequence>MIDYISQNLWLFWTVITFLCLIMELSSGDFYVTCFAIGAIVSILAAWMGLPFWLQIVVWAVCSVLSIWLIRPHLLHIIKHGADDRVSNADALLGQVGEVSQCIVKGGYGRVKLDGDDWKAEAPSALEDIAEGAKVKIVGRESIILKVEEIVR</sequence>
<feature type="transmembrane region" description="Helical" evidence="5">
    <location>
        <begin position="53"/>
        <end position="70"/>
    </location>
</feature>
<evidence type="ECO:0000256" key="1">
    <source>
        <dbReference type="ARBA" id="ARBA00004141"/>
    </source>
</evidence>
<proteinExistence type="predicted"/>